<dbReference type="AlphaFoldDB" id="A0A086TC24"/>
<feature type="compositionally biased region" description="Basic and acidic residues" evidence="1">
    <location>
        <begin position="77"/>
        <end position="99"/>
    </location>
</feature>
<dbReference type="OrthoDB" id="3436397at2759"/>
<feature type="region of interest" description="Disordered" evidence="1">
    <location>
        <begin position="1"/>
        <end position="107"/>
    </location>
</feature>
<dbReference type="HOGENOM" id="CLU_156750_0_0_1"/>
<feature type="compositionally biased region" description="Basic and acidic residues" evidence="1">
    <location>
        <begin position="16"/>
        <end position="26"/>
    </location>
</feature>
<comment type="caution">
    <text evidence="2">The sequence shown here is derived from an EMBL/GenBank/DDBJ whole genome shotgun (WGS) entry which is preliminary data.</text>
</comment>
<reference evidence="3" key="1">
    <citation type="journal article" date="2014" name="Genome Announc.">
        <title>Genome sequence and annotation of Acremonium chrysogenum, producer of the beta-lactam antibiotic cephalosporin C.</title>
        <authorList>
            <person name="Terfehr D."/>
            <person name="Dahlmann T.A."/>
            <person name="Specht T."/>
            <person name="Zadra I."/>
            <person name="Kuernsteiner H."/>
            <person name="Kueck U."/>
        </authorList>
    </citation>
    <scope>NUCLEOTIDE SEQUENCE [LARGE SCALE GENOMIC DNA]</scope>
    <source>
        <strain evidence="3">ATCC 11550 / CBS 779.69 / DSM 880 / IAM 14645 / JCM 23072 / IMI 49137</strain>
    </source>
</reference>
<organism evidence="2 3">
    <name type="scientific">Hapsidospora chrysogenum (strain ATCC 11550 / CBS 779.69 / DSM 880 / IAM 14645 / JCM 23072 / IMI 49137)</name>
    <name type="common">Acremonium chrysogenum</name>
    <dbReference type="NCBI Taxonomy" id="857340"/>
    <lineage>
        <taxon>Eukaryota</taxon>
        <taxon>Fungi</taxon>
        <taxon>Dikarya</taxon>
        <taxon>Ascomycota</taxon>
        <taxon>Pezizomycotina</taxon>
        <taxon>Sordariomycetes</taxon>
        <taxon>Hypocreomycetidae</taxon>
        <taxon>Hypocreales</taxon>
        <taxon>Bionectriaceae</taxon>
        <taxon>Hapsidospora</taxon>
    </lineage>
</organism>
<dbReference type="Proteomes" id="UP000029964">
    <property type="component" value="Unassembled WGS sequence"/>
</dbReference>
<sequence>MAGTNETQPQETFKQQLDRAAEDGRTGADSQHSSRPIVDKITEYVPGASKVLGGGWPIPSETDTSHNKSGEVPGPPERPDHDPKIEEFVRDQHRSKADDGGGVTLNS</sequence>
<evidence type="ECO:0000313" key="2">
    <source>
        <dbReference type="EMBL" id="KFH46906.1"/>
    </source>
</evidence>
<evidence type="ECO:0000313" key="3">
    <source>
        <dbReference type="Proteomes" id="UP000029964"/>
    </source>
</evidence>
<name>A0A086TC24_HAPC1</name>
<keyword evidence="3" id="KW-1185">Reference proteome</keyword>
<feature type="compositionally biased region" description="Polar residues" evidence="1">
    <location>
        <begin position="1"/>
        <end position="15"/>
    </location>
</feature>
<evidence type="ECO:0000256" key="1">
    <source>
        <dbReference type="SAM" id="MobiDB-lite"/>
    </source>
</evidence>
<dbReference type="EMBL" id="JPKY01000014">
    <property type="protein sequence ID" value="KFH46906.1"/>
    <property type="molecule type" value="Genomic_DNA"/>
</dbReference>
<protein>
    <submittedName>
        <fullName evidence="2">Uncharacterized protein</fullName>
    </submittedName>
</protein>
<proteinExistence type="predicted"/>
<accession>A0A086TC24</accession>
<gene>
    <name evidence="2" type="ORF">ACRE_022490</name>
</gene>